<proteinExistence type="predicted"/>
<gene>
    <name evidence="2" type="ORF">PHJA_002489600</name>
</gene>
<comment type="caution">
    <text evidence="2">The sequence shown here is derived from an EMBL/GenBank/DDBJ whole genome shotgun (WGS) entry which is preliminary data.</text>
</comment>
<feature type="region of interest" description="Disordered" evidence="1">
    <location>
        <begin position="87"/>
        <end position="135"/>
    </location>
</feature>
<accession>A0A830CSB0</accession>
<sequence>MDRGPRFKEYSALRERKPRMNSPEEQPTPKRETDKKVDNRSVLTPQRKQVKFSSDFTTPPKRSKIPLALTQSVPDFSSTLMKENLRPAVLPPMAERSTTTPTAMLKSGRMYGKVGGGSKSTNSAEKRSGGGLMARKSYANMGELKKLGVSVGKEINGGKRRSFY</sequence>
<dbReference type="Proteomes" id="UP000653305">
    <property type="component" value="Unassembled WGS sequence"/>
</dbReference>
<evidence type="ECO:0000313" key="2">
    <source>
        <dbReference type="EMBL" id="GFQ03458.1"/>
    </source>
</evidence>
<keyword evidence="3" id="KW-1185">Reference proteome</keyword>
<dbReference type="OrthoDB" id="755797at2759"/>
<evidence type="ECO:0000256" key="1">
    <source>
        <dbReference type="SAM" id="MobiDB-lite"/>
    </source>
</evidence>
<dbReference type="AlphaFoldDB" id="A0A830CSB0"/>
<feature type="compositionally biased region" description="Basic and acidic residues" evidence="1">
    <location>
        <begin position="1"/>
        <end position="15"/>
    </location>
</feature>
<feature type="compositionally biased region" description="Basic and acidic residues" evidence="1">
    <location>
        <begin position="27"/>
        <end position="39"/>
    </location>
</feature>
<dbReference type="EMBL" id="BMAC01000833">
    <property type="protein sequence ID" value="GFQ03458.1"/>
    <property type="molecule type" value="Genomic_DNA"/>
</dbReference>
<feature type="compositionally biased region" description="Polar residues" evidence="1">
    <location>
        <begin position="41"/>
        <end position="57"/>
    </location>
</feature>
<organism evidence="2 3">
    <name type="scientific">Phtheirospermum japonicum</name>
    <dbReference type="NCBI Taxonomy" id="374723"/>
    <lineage>
        <taxon>Eukaryota</taxon>
        <taxon>Viridiplantae</taxon>
        <taxon>Streptophyta</taxon>
        <taxon>Embryophyta</taxon>
        <taxon>Tracheophyta</taxon>
        <taxon>Spermatophyta</taxon>
        <taxon>Magnoliopsida</taxon>
        <taxon>eudicotyledons</taxon>
        <taxon>Gunneridae</taxon>
        <taxon>Pentapetalae</taxon>
        <taxon>asterids</taxon>
        <taxon>lamiids</taxon>
        <taxon>Lamiales</taxon>
        <taxon>Orobanchaceae</taxon>
        <taxon>Orobanchaceae incertae sedis</taxon>
        <taxon>Phtheirospermum</taxon>
    </lineage>
</organism>
<protein>
    <submittedName>
        <fullName evidence="2">Uncharacterized protein</fullName>
    </submittedName>
</protein>
<feature type="region of interest" description="Disordered" evidence="1">
    <location>
        <begin position="1"/>
        <end position="69"/>
    </location>
</feature>
<reference evidence="2" key="1">
    <citation type="submission" date="2020-07" db="EMBL/GenBank/DDBJ databases">
        <title>Ethylene signaling mediates host invasion by parasitic plants.</title>
        <authorList>
            <person name="Yoshida S."/>
        </authorList>
    </citation>
    <scope>NUCLEOTIDE SEQUENCE</scope>
    <source>
        <strain evidence="2">Okayama</strain>
    </source>
</reference>
<name>A0A830CSB0_9LAMI</name>
<dbReference type="PANTHER" id="PTHR37708">
    <property type="entry name" value="HOMEOBOX HOX-B3-LIKE PROTEIN"/>
    <property type="match status" value="1"/>
</dbReference>
<dbReference type="PANTHER" id="PTHR37708:SF2">
    <property type="entry name" value="HOMEOBOX HOX-B3-LIKE PROTEIN"/>
    <property type="match status" value="1"/>
</dbReference>
<evidence type="ECO:0000313" key="3">
    <source>
        <dbReference type="Proteomes" id="UP000653305"/>
    </source>
</evidence>